<feature type="transmembrane region" description="Helical" evidence="1">
    <location>
        <begin position="352"/>
        <end position="369"/>
    </location>
</feature>
<feature type="transmembrane region" description="Helical" evidence="1">
    <location>
        <begin position="256"/>
        <end position="275"/>
    </location>
</feature>
<feature type="transmembrane region" description="Helical" evidence="1">
    <location>
        <begin position="146"/>
        <end position="166"/>
    </location>
</feature>
<evidence type="ECO:0000256" key="1">
    <source>
        <dbReference type="SAM" id="Phobius"/>
    </source>
</evidence>
<evidence type="ECO:0000313" key="2">
    <source>
        <dbReference type="EMBL" id="PZV79696.1"/>
    </source>
</evidence>
<organism evidence="2 3">
    <name type="scientific">Algoriphagus aquaeductus</name>
    <dbReference type="NCBI Taxonomy" id="475299"/>
    <lineage>
        <taxon>Bacteria</taxon>
        <taxon>Pseudomonadati</taxon>
        <taxon>Bacteroidota</taxon>
        <taxon>Cytophagia</taxon>
        <taxon>Cytophagales</taxon>
        <taxon>Cyclobacteriaceae</taxon>
        <taxon>Algoriphagus</taxon>
    </lineage>
</organism>
<gene>
    <name evidence="2" type="ORF">CLV31_11311</name>
</gene>
<comment type="caution">
    <text evidence="2">The sequence shown here is derived from an EMBL/GenBank/DDBJ whole genome shotgun (WGS) entry which is preliminary data.</text>
</comment>
<name>A0A326RQJ7_9BACT</name>
<feature type="transmembrane region" description="Helical" evidence="1">
    <location>
        <begin position="389"/>
        <end position="411"/>
    </location>
</feature>
<dbReference type="AlphaFoldDB" id="A0A326RQJ7"/>
<feature type="transmembrane region" description="Helical" evidence="1">
    <location>
        <begin position="287"/>
        <end position="305"/>
    </location>
</feature>
<feature type="transmembrane region" description="Helical" evidence="1">
    <location>
        <begin position="65"/>
        <end position="85"/>
    </location>
</feature>
<keyword evidence="1" id="KW-1133">Transmembrane helix</keyword>
<feature type="transmembrane region" description="Helical" evidence="1">
    <location>
        <begin position="92"/>
        <end position="111"/>
    </location>
</feature>
<keyword evidence="1" id="KW-0812">Transmembrane</keyword>
<protein>
    <submittedName>
        <fullName evidence="2">Uncharacterized protein DUF4153</fullName>
    </submittedName>
</protein>
<feature type="transmembrane region" description="Helical" evidence="1">
    <location>
        <begin position="186"/>
        <end position="211"/>
    </location>
</feature>
<keyword evidence="3" id="KW-1185">Reference proteome</keyword>
<sequence>MKELILTHLRQPAELEQLYRKNKSEFKAAFQSLYPEIKGQEAAEFWNSRLNYTTDTVSWGKAHEWQFIIGAAVVAWFLAKLPAFFNWDEEFFYPRNLGFVIFPFVSAYFAWRKKIPFKSLLTPIIILVIAIAYINLLPDQKNSDTLALACIHLPLFLWGMLGYIFSGTDGKNLPKRLEYLNFNGDAVIMGAVLGLSGLLLSGITVGLFSLIGLQIEKFYFEYIGVFGLVAAPLIATHLTQTNPQLVNKVPPIVAKIFSPLVLIMLVIYLGAIVYAGKDPYNDREFLLLFNMLLIGVMGLIFFSVAESSDAKASKSAKWILTLLSLTTIIVNLVALSAIGFRISEWGFTPNRLAVLGVNVLMLIHLIRVFQQLTLSLKKDLSMEDVGLEVVRYLPVYLIWTALVIFLFPLIFSFE</sequence>
<dbReference type="RefSeq" id="WP_111393941.1">
    <property type="nucleotide sequence ID" value="NZ_QKTX01000013.1"/>
</dbReference>
<accession>A0A326RQJ7</accession>
<feature type="transmembrane region" description="Helical" evidence="1">
    <location>
        <begin position="218"/>
        <end position="236"/>
    </location>
</feature>
<reference evidence="2 3" key="1">
    <citation type="submission" date="2018-06" db="EMBL/GenBank/DDBJ databases">
        <title>Genomic Encyclopedia of Archaeal and Bacterial Type Strains, Phase II (KMG-II): from individual species to whole genera.</title>
        <authorList>
            <person name="Goeker M."/>
        </authorList>
    </citation>
    <scope>NUCLEOTIDE SEQUENCE [LARGE SCALE GENOMIC DNA]</scope>
    <source>
        <strain evidence="2 3">T4</strain>
    </source>
</reference>
<dbReference type="OrthoDB" id="637094at2"/>
<feature type="transmembrane region" description="Helical" evidence="1">
    <location>
        <begin position="117"/>
        <end position="134"/>
    </location>
</feature>
<proteinExistence type="predicted"/>
<feature type="transmembrane region" description="Helical" evidence="1">
    <location>
        <begin position="317"/>
        <end position="340"/>
    </location>
</feature>
<evidence type="ECO:0000313" key="3">
    <source>
        <dbReference type="Proteomes" id="UP000248917"/>
    </source>
</evidence>
<dbReference type="EMBL" id="QKTX01000013">
    <property type="protein sequence ID" value="PZV79696.1"/>
    <property type="molecule type" value="Genomic_DNA"/>
</dbReference>
<keyword evidence="1" id="KW-0472">Membrane</keyword>
<dbReference type="Proteomes" id="UP000248917">
    <property type="component" value="Unassembled WGS sequence"/>
</dbReference>